<dbReference type="PIRSF" id="PIRSF005962">
    <property type="entry name" value="Pept_M20D_amidohydro"/>
    <property type="match status" value="1"/>
</dbReference>
<accession>A0ABR2XQR6</accession>
<dbReference type="Pfam" id="PF01546">
    <property type="entry name" value="Peptidase_M20"/>
    <property type="match status" value="1"/>
</dbReference>
<dbReference type="EMBL" id="JARVKM010000029">
    <property type="protein sequence ID" value="KAK9776163.1"/>
    <property type="molecule type" value="Genomic_DNA"/>
</dbReference>
<comment type="similarity">
    <text evidence="1">Belongs to the peptidase M20A family.</text>
</comment>
<protein>
    <submittedName>
        <fullName evidence="3">Hippurate hydrolase</fullName>
    </submittedName>
</protein>
<evidence type="ECO:0000256" key="1">
    <source>
        <dbReference type="ARBA" id="ARBA00006247"/>
    </source>
</evidence>
<dbReference type="InterPro" id="IPR011650">
    <property type="entry name" value="Peptidase_M20_dimer"/>
</dbReference>
<keyword evidence="3" id="KW-0378">Hydrolase</keyword>
<sequence>MSQVFEMVLGSHGPDYTRYESLYKYLHANAELSWQEYGTAATIARSLEDLSPDLELHTGIAGAGLVAILRNGPGKTILLRADLDGLPVEEKTGLDYACRKRMTDQFGVDQPVMHACGHDMHLTALVGAADVLLTCRQAWSGTVIFLFQPAEEKATGAKDMVEVGLFTKYCPVPDVLLAQHVYWGKAGTVGTRPGVMLTGCDGMLITVYGRGGHGSAPHNAVDPVVLASNIVIRLQTIVSREVPPGELAVVTVGALNAGSAENIISDHAVLKVNTRSVAPQWRDHIVGAIKRIVRAECQASNSPKEPTFEMTVTVPATINDQAVAQHIGKAFSSHFGTRYDANMSLVPASEDFSYLARPIDRPYVFWFIGGHDPEDWDKKKQLNQLDQLPSNHSPYFAPAVQPTLKTGVETLVIAVLALLKTSD</sequence>
<evidence type="ECO:0000313" key="4">
    <source>
        <dbReference type="Proteomes" id="UP001465668"/>
    </source>
</evidence>
<dbReference type="SUPFAM" id="SSF53187">
    <property type="entry name" value="Zn-dependent exopeptidases"/>
    <property type="match status" value="1"/>
</dbReference>
<dbReference type="PANTHER" id="PTHR11014">
    <property type="entry name" value="PEPTIDASE M20 FAMILY MEMBER"/>
    <property type="match status" value="1"/>
</dbReference>
<keyword evidence="4" id="KW-1185">Reference proteome</keyword>
<proteinExistence type="inferred from homology"/>
<evidence type="ECO:0000313" key="3">
    <source>
        <dbReference type="EMBL" id="KAK9776163.1"/>
    </source>
</evidence>
<comment type="caution">
    <text evidence="3">The sequence shown here is derived from an EMBL/GenBank/DDBJ whole genome shotgun (WGS) entry which is preliminary data.</text>
</comment>
<dbReference type="Pfam" id="PF07687">
    <property type="entry name" value="M20_dimer"/>
    <property type="match status" value="1"/>
</dbReference>
<dbReference type="SUPFAM" id="SSF55031">
    <property type="entry name" value="Bacterial exopeptidase dimerisation domain"/>
    <property type="match status" value="1"/>
</dbReference>
<gene>
    <name evidence="3" type="ORF">SCAR479_07069</name>
</gene>
<feature type="domain" description="Peptidase M20 dimerisation" evidence="2">
    <location>
        <begin position="199"/>
        <end position="297"/>
    </location>
</feature>
<organism evidence="3 4">
    <name type="scientific">Seiridium cardinale</name>
    <dbReference type="NCBI Taxonomy" id="138064"/>
    <lineage>
        <taxon>Eukaryota</taxon>
        <taxon>Fungi</taxon>
        <taxon>Dikarya</taxon>
        <taxon>Ascomycota</taxon>
        <taxon>Pezizomycotina</taxon>
        <taxon>Sordariomycetes</taxon>
        <taxon>Xylariomycetidae</taxon>
        <taxon>Amphisphaeriales</taxon>
        <taxon>Sporocadaceae</taxon>
        <taxon>Seiridium</taxon>
    </lineage>
</organism>
<dbReference type="Proteomes" id="UP001465668">
    <property type="component" value="Unassembled WGS sequence"/>
</dbReference>
<dbReference type="InterPro" id="IPR036264">
    <property type="entry name" value="Bact_exopeptidase_dim_dom"/>
</dbReference>
<dbReference type="Gene3D" id="3.30.70.360">
    <property type="match status" value="1"/>
</dbReference>
<dbReference type="PANTHER" id="PTHR11014:SF63">
    <property type="entry name" value="METALLOPEPTIDASE, PUTATIVE (AFU_ORTHOLOGUE AFUA_6G09600)-RELATED"/>
    <property type="match status" value="1"/>
</dbReference>
<name>A0ABR2XQR6_9PEZI</name>
<reference evidence="3 4" key="1">
    <citation type="submission" date="2024-02" db="EMBL/GenBank/DDBJ databases">
        <title>First draft genome assembly of two strains of Seiridium cardinale.</title>
        <authorList>
            <person name="Emiliani G."/>
            <person name="Scali E."/>
        </authorList>
    </citation>
    <scope>NUCLEOTIDE SEQUENCE [LARGE SCALE GENOMIC DNA]</scope>
    <source>
        <strain evidence="3 4">BM-138-000479</strain>
    </source>
</reference>
<evidence type="ECO:0000259" key="2">
    <source>
        <dbReference type="Pfam" id="PF07687"/>
    </source>
</evidence>
<dbReference type="GO" id="GO:0016787">
    <property type="term" value="F:hydrolase activity"/>
    <property type="evidence" value="ECO:0007669"/>
    <property type="project" value="UniProtKB-KW"/>
</dbReference>
<dbReference type="InterPro" id="IPR002933">
    <property type="entry name" value="Peptidase_M20"/>
</dbReference>
<dbReference type="NCBIfam" id="TIGR01891">
    <property type="entry name" value="amidohydrolases"/>
    <property type="match status" value="1"/>
</dbReference>
<dbReference type="InterPro" id="IPR017439">
    <property type="entry name" value="Amidohydrolase"/>
</dbReference>
<dbReference type="Gene3D" id="3.40.630.10">
    <property type="entry name" value="Zn peptidases"/>
    <property type="match status" value="1"/>
</dbReference>